<comment type="caution">
    <text evidence="1">The sequence shown here is derived from an EMBL/GenBank/DDBJ whole genome shotgun (WGS) entry which is preliminary data.</text>
</comment>
<dbReference type="InterPro" id="IPR037175">
    <property type="entry name" value="KFase_sf"/>
</dbReference>
<dbReference type="GO" id="GO:0019441">
    <property type="term" value="P:L-tryptophan catabolic process to kynurenine"/>
    <property type="evidence" value="ECO:0007669"/>
    <property type="project" value="InterPro"/>
</dbReference>
<reference evidence="1" key="1">
    <citation type="journal article" date="2014" name="Int. J. Syst. Evol. Microbiol.">
        <title>Complete genome sequence of Corynebacterium casei LMG S-19264T (=DSM 44701T), isolated from a smear-ripened cheese.</title>
        <authorList>
            <consortium name="US DOE Joint Genome Institute (JGI-PGF)"/>
            <person name="Walter F."/>
            <person name="Albersmeier A."/>
            <person name="Kalinowski J."/>
            <person name="Ruckert C."/>
        </authorList>
    </citation>
    <scope>NUCLEOTIDE SEQUENCE</scope>
    <source>
        <strain evidence="1">JCM 4784</strain>
    </source>
</reference>
<dbReference type="AlphaFoldDB" id="A0A919AAW4"/>
<keyword evidence="2" id="KW-1185">Reference proteome</keyword>
<gene>
    <name evidence="1" type="ORF">GCM10018785_68460</name>
</gene>
<accession>A0A919AAW4</accession>
<dbReference type="SUPFAM" id="SSF102198">
    <property type="entry name" value="Putative cyclase"/>
    <property type="match status" value="1"/>
</dbReference>
<protein>
    <submittedName>
        <fullName evidence="1">Cyclase</fullName>
    </submittedName>
</protein>
<reference evidence="1" key="2">
    <citation type="submission" date="2020-09" db="EMBL/GenBank/DDBJ databases">
        <authorList>
            <person name="Sun Q."/>
            <person name="Ohkuma M."/>
        </authorList>
    </citation>
    <scope>NUCLEOTIDE SEQUENCE</scope>
    <source>
        <strain evidence="1">JCM 4784</strain>
    </source>
</reference>
<dbReference type="PANTHER" id="PTHR31118:SF12">
    <property type="entry name" value="CYCLASE-LIKE PROTEIN 2"/>
    <property type="match status" value="1"/>
</dbReference>
<name>A0A919AAW4_9ACTN</name>
<dbReference type="Gene3D" id="3.50.30.50">
    <property type="entry name" value="Putative cyclase"/>
    <property type="match status" value="1"/>
</dbReference>
<sequence length="270" mass="29374">MRIIDLSTPVDATVWEPNPVEHDVMSPAEGGRHMAEGMKERYGLDFDPDDLPEGELLSLDTFKLTTHTGTHVDAPSHYGTRAAYGTPRHIDTMPLDWFVRPGLVLDLTDQPVGAVGADVLRREFDRIGREPEPMDIVMLNTGADRIAGTPKYFTDFTGLDASATHLLLDHGVKVIGTDAFSLDAPFTYMIEKYRESRDRGVLWPAHFVGREREYCQIERLANLDALPGPSGFMVSCPPVKLVGAGAGWARAVAFVPDGDDGDGSGAGLPG</sequence>
<evidence type="ECO:0000313" key="2">
    <source>
        <dbReference type="Proteomes" id="UP000608024"/>
    </source>
</evidence>
<evidence type="ECO:0000313" key="1">
    <source>
        <dbReference type="EMBL" id="GHE92583.1"/>
    </source>
</evidence>
<proteinExistence type="predicted"/>
<dbReference type="GO" id="GO:0004061">
    <property type="term" value="F:arylformamidase activity"/>
    <property type="evidence" value="ECO:0007669"/>
    <property type="project" value="InterPro"/>
</dbReference>
<dbReference type="InterPro" id="IPR007325">
    <property type="entry name" value="KFase/CYL"/>
</dbReference>
<organism evidence="1 2">
    <name type="scientific">Streptomyces longispororuber</name>
    <dbReference type="NCBI Taxonomy" id="68230"/>
    <lineage>
        <taxon>Bacteria</taxon>
        <taxon>Bacillati</taxon>
        <taxon>Actinomycetota</taxon>
        <taxon>Actinomycetes</taxon>
        <taxon>Kitasatosporales</taxon>
        <taxon>Streptomycetaceae</taxon>
        <taxon>Streptomyces</taxon>
    </lineage>
</organism>
<dbReference type="Proteomes" id="UP000608024">
    <property type="component" value="Unassembled WGS sequence"/>
</dbReference>
<dbReference type="RefSeq" id="WP_190140067.1">
    <property type="nucleotide sequence ID" value="NZ_BNBT01000182.1"/>
</dbReference>
<dbReference type="Pfam" id="PF04199">
    <property type="entry name" value="Cyclase"/>
    <property type="match status" value="1"/>
</dbReference>
<dbReference type="PANTHER" id="PTHR31118">
    <property type="entry name" value="CYCLASE-LIKE PROTEIN 2"/>
    <property type="match status" value="1"/>
</dbReference>
<dbReference type="EMBL" id="BNBT01000182">
    <property type="protein sequence ID" value="GHE92583.1"/>
    <property type="molecule type" value="Genomic_DNA"/>
</dbReference>